<dbReference type="FunFam" id="1.10.630.10:FF:000111">
    <property type="entry name" value="Flavonoid 3',5'-hydroxylase 2"/>
    <property type="match status" value="1"/>
</dbReference>
<keyword evidence="15" id="KW-0812">Transmembrane</keyword>
<dbReference type="EC" id="1.14.14.81" evidence="12"/>
<comment type="cofactor">
    <cofactor evidence="1 13">
        <name>heme</name>
        <dbReference type="ChEBI" id="CHEBI:30413"/>
    </cofactor>
</comment>
<evidence type="ECO:0000256" key="6">
    <source>
        <dbReference type="ARBA" id="ARBA00022857"/>
    </source>
</evidence>
<accession>A0AAV6HWF8</accession>
<dbReference type="PROSITE" id="PS00086">
    <property type="entry name" value="CYTOCHROME_P450"/>
    <property type="match status" value="1"/>
</dbReference>
<dbReference type="InterPro" id="IPR001128">
    <property type="entry name" value="Cyt_P450"/>
</dbReference>
<protein>
    <recommendedName>
        <fullName evidence="12">flavonoid 3',5'-hydroxylase</fullName>
        <ecNumber evidence="12">1.14.14.81</ecNumber>
    </recommendedName>
</protein>
<keyword evidence="4 13" id="KW-0349">Heme</keyword>
<evidence type="ECO:0000256" key="13">
    <source>
        <dbReference type="PIRSR" id="PIRSR602401-1"/>
    </source>
</evidence>
<keyword evidence="8 13" id="KW-0408">Iron</keyword>
<dbReference type="InterPro" id="IPR002401">
    <property type="entry name" value="Cyt_P450_E_grp-I"/>
</dbReference>
<dbReference type="InterPro" id="IPR017972">
    <property type="entry name" value="Cyt_P450_CS"/>
</dbReference>
<dbReference type="AlphaFoldDB" id="A0AAV6HWF8"/>
<keyword evidence="7 14" id="KW-0560">Oxidoreductase</keyword>
<comment type="caution">
    <text evidence="16">The sequence shown here is derived from an EMBL/GenBank/DDBJ whole genome shotgun (WGS) entry which is preliminary data.</text>
</comment>
<evidence type="ECO:0000256" key="11">
    <source>
        <dbReference type="ARBA" id="ARBA00058000"/>
    </source>
</evidence>
<keyword evidence="9 14" id="KW-0503">Monooxygenase</keyword>
<comment type="pathway">
    <text evidence="2">Pigment biosynthesis; anthocyanin biosynthesis.</text>
</comment>
<comment type="similarity">
    <text evidence="3 14">Belongs to the cytochrome P450 family.</text>
</comment>
<reference evidence="16 17" key="1">
    <citation type="submission" date="2020-08" db="EMBL/GenBank/DDBJ databases">
        <title>Plant Genome Project.</title>
        <authorList>
            <person name="Zhang R.-G."/>
        </authorList>
    </citation>
    <scope>NUCLEOTIDE SEQUENCE [LARGE SCALE GENOMIC DNA]</scope>
    <source>
        <strain evidence="16">WSP0</strain>
        <tissue evidence="16">Leaf</tissue>
    </source>
</reference>
<dbReference type="CDD" id="cd20657">
    <property type="entry name" value="CYP75"/>
    <property type="match status" value="1"/>
</dbReference>
<evidence type="ECO:0000256" key="9">
    <source>
        <dbReference type="ARBA" id="ARBA00023033"/>
    </source>
</evidence>
<dbReference type="InterPro" id="IPR036396">
    <property type="entry name" value="Cyt_P450_sf"/>
</dbReference>
<evidence type="ECO:0000256" key="4">
    <source>
        <dbReference type="ARBA" id="ARBA00022617"/>
    </source>
</evidence>
<dbReference type="PANTHER" id="PTHR47944">
    <property type="entry name" value="CYTOCHROME P450 98A9"/>
    <property type="match status" value="1"/>
</dbReference>
<proteinExistence type="inferred from homology"/>
<sequence>MGTEDPKNHIKTILIFKNPLAHKAYIFSTHFIPVPTSTPKPKPHKMAIDTVLFREIAAATVIFFLTRLFLRSLLLKPARKLPPGPKGWPVIGALPLLGTMPHVALAQMAKKYGPIIYLKMGTLDMVVAATPESARAFLKTLDMNFSNRPPNAGATHLAYNSQDMVFADYGPKWKSLRKLSNLHMLGGKALDDSVGIRHTETGHMVRAMCESGRRGEAVVVAEMLTFAMANIIGQVILGRRVFVQAGSESNEFKDMVVELMTSAGLFNVGDFIPALAWMDLQGIEGGMKRMHSKWDSLITKMVKEHAETAHERRGNPDFLDVLMANRETSQGGAGLSITNIKALLLNLFTAGTDTSSSVIEWALAEMLLNPQILKRAHQEMDQVIGRSRRLQESDIKNLPYLQAICKESFRKHPSTPLNLPRISSEACEVNGYYIPKNARLSVNIWGIGRDPDVWENPLEFNPERFLTEKNAKIDPRGNDFELIPFGAGRRICAGARMGVVMVEYFLGTFVHSFDWKLPDGMGELNMDESFGLALQKALLLSFFFGSAAFVKLFMFVFEQSFLDNVVGKKNLRNTDVEARLGG</sequence>
<dbReference type="Gene3D" id="1.10.630.10">
    <property type="entry name" value="Cytochrome P450"/>
    <property type="match status" value="1"/>
</dbReference>
<feature type="binding site" description="axial binding residue" evidence="13">
    <location>
        <position position="492"/>
    </location>
    <ligand>
        <name>heme</name>
        <dbReference type="ChEBI" id="CHEBI:30413"/>
    </ligand>
    <ligandPart>
        <name>Fe</name>
        <dbReference type="ChEBI" id="CHEBI:18248"/>
    </ligandPart>
</feature>
<gene>
    <name evidence="16" type="ORF">RHGRI_037938</name>
</gene>
<evidence type="ECO:0000256" key="2">
    <source>
        <dbReference type="ARBA" id="ARBA00004935"/>
    </source>
</evidence>
<keyword evidence="17" id="KW-1185">Reference proteome</keyword>
<feature type="transmembrane region" description="Helical" evidence="15">
    <location>
        <begin position="51"/>
        <end position="70"/>
    </location>
</feature>
<evidence type="ECO:0000313" key="16">
    <source>
        <dbReference type="EMBL" id="KAG5517352.1"/>
    </source>
</evidence>
<dbReference type="PRINTS" id="PR00463">
    <property type="entry name" value="EP450I"/>
</dbReference>
<evidence type="ECO:0000256" key="12">
    <source>
        <dbReference type="ARBA" id="ARBA00066564"/>
    </source>
</evidence>
<organism evidence="16 17">
    <name type="scientific">Rhododendron griersonianum</name>
    <dbReference type="NCBI Taxonomy" id="479676"/>
    <lineage>
        <taxon>Eukaryota</taxon>
        <taxon>Viridiplantae</taxon>
        <taxon>Streptophyta</taxon>
        <taxon>Embryophyta</taxon>
        <taxon>Tracheophyta</taxon>
        <taxon>Spermatophyta</taxon>
        <taxon>Magnoliopsida</taxon>
        <taxon>eudicotyledons</taxon>
        <taxon>Gunneridae</taxon>
        <taxon>Pentapetalae</taxon>
        <taxon>asterids</taxon>
        <taxon>Ericales</taxon>
        <taxon>Ericaceae</taxon>
        <taxon>Ericoideae</taxon>
        <taxon>Rhodoreae</taxon>
        <taxon>Rhododendron</taxon>
    </lineage>
</organism>
<name>A0AAV6HWF8_9ERIC</name>
<evidence type="ECO:0000256" key="7">
    <source>
        <dbReference type="ARBA" id="ARBA00023002"/>
    </source>
</evidence>
<keyword evidence="15" id="KW-1133">Transmembrane helix</keyword>
<comment type="function">
    <text evidence="11">Catalyzes the 3'5'-hydroxylation of naringenin and eriodictyol to form 5,7,3,'4',5'-pentahydroxyflavanone and 3',5'-hydroxylation of dihydrokaempferol and dihydroquercetin to form dihydromyricetin.</text>
</comment>
<dbReference type="SUPFAM" id="SSF48264">
    <property type="entry name" value="Cytochrome P450"/>
    <property type="match status" value="1"/>
</dbReference>
<dbReference type="PRINTS" id="PR00385">
    <property type="entry name" value="P450"/>
</dbReference>
<comment type="catalytic activity">
    <reaction evidence="10">
        <text>a 3',5'-unsubstituted flavanone + 2 reduced [NADPH--hemoprotein reductase] + 2 O2 = a 3',5'-dihydroxyflavanone + 2 oxidized [NADPH--hemoprotein reductase] + 2 H2O + 2 H(+)</text>
        <dbReference type="Rhea" id="RHEA:55448"/>
        <dbReference type="Rhea" id="RHEA-COMP:11964"/>
        <dbReference type="Rhea" id="RHEA-COMP:11965"/>
        <dbReference type="ChEBI" id="CHEBI:15377"/>
        <dbReference type="ChEBI" id="CHEBI:15378"/>
        <dbReference type="ChEBI" id="CHEBI:15379"/>
        <dbReference type="ChEBI" id="CHEBI:48025"/>
        <dbReference type="ChEBI" id="CHEBI:57618"/>
        <dbReference type="ChEBI" id="CHEBI:58210"/>
        <dbReference type="ChEBI" id="CHEBI:138897"/>
        <dbReference type="EC" id="1.14.14.81"/>
    </reaction>
</comment>
<dbReference type="Proteomes" id="UP000823749">
    <property type="component" value="Chromosome 13"/>
</dbReference>
<evidence type="ECO:0000256" key="5">
    <source>
        <dbReference type="ARBA" id="ARBA00022723"/>
    </source>
</evidence>
<evidence type="ECO:0000256" key="14">
    <source>
        <dbReference type="RuleBase" id="RU000461"/>
    </source>
</evidence>
<evidence type="ECO:0000256" key="10">
    <source>
        <dbReference type="ARBA" id="ARBA00050521"/>
    </source>
</evidence>
<dbReference type="PANTHER" id="PTHR47944:SF18">
    <property type="entry name" value="FLAVONOID 3'-MONOOXYGENASE"/>
    <property type="match status" value="1"/>
</dbReference>
<dbReference type="GO" id="GO:0033772">
    <property type="term" value="F:flavonoid 3',5'-hydroxylase activity"/>
    <property type="evidence" value="ECO:0007669"/>
    <property type="project" value="UniProtKB-EC"/>
</dbReference>
<dbReference type="EMBL" id="JACTNZ010000013">
    <property type="protein sequence ID" value="KAG5517352.1"/>
    <property type="molecule type" value="Genomic_DNA"/>
</dbReference>
<evidence type="ECO:0000256" key="8">
    <source>
        <dbReference type="ARBA" id="ARBA00023004"/>
    </source>
</evidence>
<evidence type="ECO:0000256" key="3">
    <source>
        <dbReference type="ARBA" id="ARBA00010617"/>
    </source>
</evidence>
<keyword evidence="6" id="KW-0521">NADP</keyword>
<evidence type="ECO:0000313" key="17">
    <source>
        <dbReference type="Proteomes" id="UP000823749"/>
    </source>
</evidence>
<dbReference type="GO" id="GO:0020037">
    <property type="term" value="F:heme binding"/>
    <property type="evidence" value="ECO:0007669"/>
    <property type="project" value="InterPro"/>
</dbReference>
<keyword evidence="15" id="KW-0472">Membrane</keyword>
<evidence type="ECO:0000256" key="15">
    <source>
        <dbReference type="SAM" id="Phobius"/>
    </source>
</evidence>
<dbReference type="Pfam" id="PF00067">
    <property type="entry name" value="p450"/>
    <property type="match status" value="1"/>
</dbReference>
<dbReference type="GO" id="GO:0005506">
    <property type="term" value="F:iron ion binding"/>
    <property type="evidence" value="ECO:0007669"/>
    <property type="project" value="InterPro"/>
</dbReference>
<evidence type="ECO:0000256" key="1">
    <source>
        <dbReference type="ARBA" id="ARBA00001971"/>
    </source>
</evidence>
<keyword evidence="5 13" id="KW-0479">Metal-binding</keyword>